<comment type="caution">
    <text evidence="1">The sequence shown here is derived from an EMBL/GenBank/DDBJ whole genome shotgun (WGS) entry which is preliminary data.</text>
</comment>
<reference evidence="1" key="1">
    <citation type="submission" date="2022-08" db="EMBL/GenBank/DDBJ databases">
        <title>Genome Sequence of Lecanicillium fungicola.</title>
        <authorList>
            <person name="Buettner E."/>
        </authorList>
    </citation>
    <scope>NUCLEOTIDE SEQUENCE</scope>
    <source>
        <strain evidence="1">Babe33</strain>
    </source>
</reference>
<dbReference type="Proteomes" id="UP001143910">
    <property type="component" value="Unassembled WGS sequence"/>
</dbReference>
<name>A0ACC1NUU5_9HYPO</name>
<protein>
    <submittedName>
        <fullName evidence="1">Uncharacterized protein</fullName>
    </submittedName>
</protein>
<organism evidence="1 2">
    <name type="scientific">Zarea fungicola</name>
    <dbReference type="NCBI Taxonomy" id="93591"/>
    <lineage>
        <taxon>Eukaryota</taxon>
        <taxon>Fungi</taxon>
        <taxon>Dikarya</taxon>
        <taxon>Ascomycota</taxon>
        <taxon>Pezizomycotina</taxon>
        <taxon>Sordariomycetes</taxon>
        <taxon>Hypocreomycetidae</taxon>
        <taxon>Hypocreales</taxon>
        <taxon>Cordycipitaceae</taxon>
        <taxon>Zarea</taxon>
    </lineage>
</organism>
<proteinExistence type="predicted"/>
<dbReference type="EMBL" id="JANJQO010000062">
    <property type="protein sequence ID" value="KAJ2982705.1"/>
    <property type="molecule type" value="Genomic_DNA"/>
</dbReference>
<accession>A0ACC1NUU5</accession>
<evidence type="ECO:0000313" key="2">
    <source>
        <dbReference type="Proteomes" id="UP001143910"/>
    </source>
</evidence>
<keyword evidence="2" id="KW-1185">Reference proteome</keyword>
<sequence length="386" mass="41601">MRIREAIPALNMGQWRPGKHNSITDVPGVLVNVKSIHSEDKNVNTGVTTILPRRDWHKYSSFAGVFRFNGAGELTGSHWIEETGLLTSPIVLTSTSSIGDALRGILEYCHRYHLDEAGEMPLFIFPVVGETYDGFLSEQGRFPLTPQHVIDSINNATSDPVPEGCTGGGTGMICHRFKAGTGSSSRIVKGFGTSGKEVNYTVGVLVQANYGSQDTFTVGGVPVGALLKKEREAEEAQRQQVDPPGKEPRKDGSIIIIVATDAPLLPVQLQRLAKRATVGLAKVGGYGNNTSGDIFLAFSTANKIPFQQVSMSGSACRQVDPFQPLPMTVQLTDNDSINGLFAAAADATEEAIYNSIFMATTTTGFKGRKVEALDIEKIKAMVEKRL</sequence>
<gene>
    <name evidence="1" type="ORF">NQ176_g1203</name>
</gene>
<evidence type="ECO:0000313" key="1">
    <source>
        <dbReference type="EMBL" id="KAJ2982705.1"/>
    </source>
</evidence>